<gene>
    <name evidence="2" type="ORF">GCM10011611_25410</name>
</gene>
<feature type="signal peptide" evidence="1">
    <location>
        <begin position="1"/>
        <end position="27"/>
    </location>
</feature>
<comment type="caution">
    <text evidence="2">The sequence shown here is derived from an EMBL/GenBank/DDBJ whole genome shotgun (WGS) entry which is preliminary data.</text>
</comment>
<name>A0A8J2YUN6_9PROT</name>
<reference evidence="2" key="2">
    <citation type="submission" date="2020-09" db="EMBL/GenBank/DDBJ databases">
        <authorList>
            <person name="Sun Q."/>
            <person name="Zhou Y."/>
        </authorList>
    </citation>
    <scope>NUCLEOTIDE SEQUENCE</scope>
    <source>
        <strain evidence="2">CGMCC 1.15725</strain>
    </source>
</reference>
<keyword evidence="3" id="KW-1185">Reference proteome</keyword>
<evidence type="ECO:0000313" key="3">
    <source>
        <dbReference type="Proteomes" id="UP000646365"/>
    </source>
</evidence>
<evidence type="ECO:0000256" key="1">
    <source>
        <dbReference type="SAM" id="SignalP"/>
    </source>
</evidence>
<dbReference type="AlphaFoldDB" id="A0A8J2YUN6"/>
<organism evidence="2 3">
    <name type="scientific">Aliidongia dinghuensis</name>
    <dbReference type="NCBI Taxonomy" id="1867774"/>
    <lineage>
        <taxon>Bacteria</taxon>
        <taxon>Pseudomonadati</taxon>
        <taxon>Pseudomonadota</taxon>
        <taxon>Alphaproteobacteria</taxon>
        <taxon>Rhodospirillales</taxon>
        <taxon>Dongiaceae</taxon>
        <taxon>Aliidongia</taxon>
    </lineage>
</organism>
<keyword evidence="1" id="KW-0732">Signal</keyword>
<proteinExistence type="predicted"/>
<accession>A0A8J2YUN6</accession>
<sequence length="363" mass="37484">MNFSRNWKAAAVALLTAFCLSTGIASADPISFPAPGAPAAGSTSDGCSGCLFDYESTPAAATGQAIVSWSFYALNTNPVTPVIFNSTGVVVGVGTTITPTGTGLQTNLFGRTQGTSVIAPGDTVGFFYPQRGSIAVTLGSGPQVIGETGFGGLQAGTTKIDTSSTIGDRTYYVSFTSNQVPLTPASAPSAGAISDLCKYCLFEYTPVTSKYNGDSLLSWDFYALNTNAATPTIFNSNGQVIGYGQADTPTSTGYQSFNYVPVWGTDALTTGDYLGWYLPGSGGPIAFNLTGGQGATEAAFPVPALGPNDVTTSPVTYRNYAVGFVASGTTSVPEPNCAPILALFAGGLIFFRRRLRPDTPRGY</sequence>
<reference evidence="2" key="1">
    <citation type="journal article" date="2014" name="Int. J. Syst. Evol. Microbiol.">
        <title>Complete genome sequence of Corynebacterium casei LMG S-19264T (=DSM 44701T), isolated from a smear-ripened cheese.</title>
        <authorList>
            <consortium name="US DOE Joint Genome Institute (JGI-PGF)"/>
            <person name="Walter F."/>
            <person name="Albersmeier A."/>
            <person name="Kalinowski J."/>
            <person name="Ruckert C."/>
        </authorList>
    </citation>
    <scope>NUCLEOTIDE SEQUENCE</scope>
    <source>
        <strain evidence="2">CGMCC 1.15725</strain>
    </source>
</reference>
<protein>
    <recommendedName>
        <fullName evidence="4">PEP-CTERM sorting domain-containing protein</fullName>
    </recommendedName>
</protein>
<dbReference type="RefSeq" id="WP_189046226.1">
    <property type="nucleotide sequence ID" value="NZ_BMJQ01000006.1"/>
</dbReference>
<feature type="chain" id="PRO_5035225929" description="PEP-CTERM sorting domain-containing protein" evidence="1">
    <location>
        <begin position="28"/>
        <end position="363"/>
    </location>
</feature>
<evidence type="ECO:0008006" key="4">
    <source>
        <dbReference type="Google" id="ProtNLM"/>
    </source>
</evidence>
<dbReference type="EMBL" id="BMJQ01000006">
    <property type="protein sequence ID" value="GGF18418.1"/>
    <property type="molecule type" value="Genomic_DNA"/>
</dbReference>
<evidence type="ECO:0000313" key="2">
    <source>
        <dbReference type="EMBL" id="GGF18418.1"/>
    </source>
</evidence>
<dbReference type="Proteomes" id="UP000646365">
    <property type="component" value="Unassembled WGS sequence"/>
</dbReference>